<feature type="domain" description="Mannosyl-glycoprotein endo-beta-N-acetylglucosamidase-like" evidence="3">
    <location>
        <begin position="41"/>
        <end position="195"/>
    </location>
</feature>
<dbReference type="AlphaFoldDB" id="A0A380JPW3"/>
<dbReference type="EMBL" id="UHFF01000002">
    <property type="protein sequence ID" value="SUN46597.1"/>
    <property type="molecule type" value="Genomic_DNA"/>
</dbReference>
<dbReference type="InterPro" id="IPR002901">
    <property type="entry name" value="MGlyc_endo_b_GlcNAc-like_dom"/>
</dbReference>
<protein>
    <submittedName>
        <fullName evidence="4">Mannosyl-glycoprotein endo-beta-N-acetylglucosaminidase family protein</fullName>
    </submittedName>
</protein>
<dbReference type="InterPro" id="IPR051056">
    <property type="entry name" value="Glycosyl_Hydrolase_73"/>
</dbReference>
<accession>A0A380JPW3</accession>
<dbReference type="RefSeq" id="WP_115251008.1">
    <property type="nucleotide sequence ID" value="NZ_UHFF01000002.1"/>
</dbReference>
<reference evidence="4 5" key="1">
    <citation type="submission" date="2018-06" db="EMBL/GenBank/DDBJ databases">
        <authorList>
            <consortium name="Pathogen Informatics"/>
            <person name="Doyle S."/>
        </authorList>
    </citation>
    <scope>NUCLEOTIDE SEQUENCE [LARGE SCALE GENOMIC DNA]</scope>
    <source>
        <strain evidence="4 5">NCTC12092</strain>
    </source>
</reference>
<dbReference type="PANTHER" id="PTHR33308">
    <property type="entry name" value="PEPTIDOGLYCAN HYDROLASE FLGJ"/>
    <property type="match status" value="1"/>
</dbReference>
<evidence type="ECO:0000313" key="5">
    <source>
        <dbReference type="Proteomes" id="UP000254461"/>
    </source>
</evidence>
<name>A0A380JPW3_9STRE</name>
<dbReference type="Proteomes" id="UP000254461">
    <property type="component" value="Unassembled WGS sequence"/>
</dbReference>
<evidence type="ECO:0000313" key="4">
    <source>
        <dbReference type="EMBL" id="SUN46597.1"/>
    </source>
</evidence>
<gene>
    <name evidence="4" type="ORF">NCTC12092_01110</name>
</gene>
<evidence type="ECO:0000256" key="2">
    <source>
        <dbReference type="ARBA" id="ARBA00022801"/>
    </source>
</evidence>
<evidence type="ECO:0000256" key="1">
    <source>
        <dbReference type="ARBA" id="ARBA00010266"/>
    </source>
</evidence>
<evidence type="ECO:0000259" key="3">
    <source>
        <dbReference type="SMART" id="SM00047"/>
    </source>
</evidence>
<dbReference type="PANTHER" id="PTHR33308:SF9">
    <property type="entry name" value="PEPTIDOGLYCAN HYDROLASE FLGJ"/>
    <property type="match status" value="1"/>
</dbReference>
<proteinExistence type="inferred from homology"/>
<dbReference type="GO" id="GO:0004040">
    <property type="term" value="F:amidase activity"/>
    <property type="evidence" value="ECO:0007669"/>
    <property type="project" value="InterPro"/>
</dbReference>
<sequence>MKRRKARRSHREASSWLAAGIVLGSMLLSFWTLASAKDHLKPHANSSTMLFVSRISHSAQAVAQRNKLYASVMMAQAILESANGQSKLSQEPYYNFFGIKGSYKGKSVILPTLEDDGQGNLYQIDASFRSYGSLTACFEDYARVLSDPLYRPTHRGIHTSYQQATASLTGTYATDTSYGEKLNRIIGDYQLTYFDAPIR</sequence>
<comment type="similarity">
    <text evidence="1">Belongs to the glycosyl hydrolase 73 family.</text>
</comment>
<dbReference type="Pfam" id="PF01832">
    <property type="entry name" value="Glucosaminidase"/>
    <property type="match status" value="1"/>
</dbReference>
<organism evidence="4 5">
    <name type="scientific">Streptococcus equi subsp. equi</name>
    <dbReference type="NCBI Taxonomy" id="148942"/>
    <lineage>
        <taxon>Bacteria</taxon>
        <taxon>Bacillati</taxon>
        <taxon>Bacillota</taxon>
        <taxon>Bacilli</taxon>
        <taxon>Lactobacillales</taxon>
        <taxon>Streptococcaceae</taxon>
        <taxon>Streptococcus</taxon>
    </lineage>
</organism>
<keyword evidence="2" id="KW-0378">Hydrolase</keyword>
<dbReference type="Gene3D" id="4.10.80.30">
    <property type="entry name" value="DNA polymerase, domain 6"/>
    <property type="match status" value="1"/>
</dbReference>
<dbReference type="SMART" id="SM00047">
    <property type="entry name" value="LYZ2"/>
    <property type="match status" value="1"/>
</dbReference>
<dbReference type="Gene3D" id="1.10.530.10">
    <property type="match status" value="1"/>
</dbReference>